<proteinExistence type="predicted"/>
<reference evidence="2 3" key="1">
    <citation type="journal article" date="2023" name="Plants (Basel)">
        <title>Bridging the Gap: Combining Genomics and Transcriptomics Approaches to Understand Stylosanthes scabra, an Orphan Legume from the Brazilian Caatinga.</title>
        <authorList>
            <person name="Ferreira-Neto J.R.C."/>
            <person name="da Silva M.D."/>
            <person name="Binneck E."/>
            <person name="de Melo N.F."/>
            <person name="da Silva R.H."/>
            <person name="de Melo A.L.T.M."/>
            <person name="Pandolfi V."/>
            <person name="Bustamante F.O."/>
            <person name="Brasileiro-Vidal A.C."/>
            <person name="Benko-Iseppon A.M."/>
        </authorList>
    </citation>
    <scope>NUCLEOTIDE SEQUENCE [LARGE SCALE GENOMIC DNA]</scope>
    <source>
        <tissue evidence="2">Leaves</tissue>
    </source>
</reference>
<keyword evidence="3" id="KW-1185">Reference proteome</keyword>
<protein>
    <submittedName>
        <fullName evidence="2">Uncharacterized protein</fullName>
    </submittedName>
</protein>
<name>A0ABU6YJ08_9FABA</name>
<evidence type="ECO:0000256" key="1">
    <source>
        <dbReference type="SAM" id="MobiDB-lite"/>
    </source>
</evidence>
<dbReference type="Proteomes" id="UP001341840">
    <property type="component" value="Unassembled WGS sequence"/>
</dbReference>
<gene>
    <name evidence="2" type="ORF">PIB30_063659</name>
</gene>
<comment type="caution">
    <text evidence="2">The sequence shown here is derived from an EMBL/GenBank/DDBJ whole genome shotgun (WGS) entry which is preliminary data.</text>
</comment>
<feature type="region of interest" description="Disordered" evidence="1">
    <location>
        <begin position="1"/>
        <end position="22"/>
    </location>
</feature>
<dbReference type="EMBL" id="JASCZI010242264">
    <property type="protein sequence ID" value="MED6210392.1"/>
    <property type="molecule type" value="Genomic_DNA"/>
</dbReference>
<feature type="compositionally biased region" description="Polar residues" evidence="1">
    <location>
        <begin position="1"/>
        <end position="17"/>
    </location>
</feature>
<sequence length="86" mass="9797">MAASNPQKNDTPSSETTPKLDPLARIHLSKANYELRQQEKKLNKQAIVDEAFVVGGRQKNQMKNRRGRLKSKARIANDECAFCREK</sequence>
<evidence type="ECO:0000313" key="2">
    <source>
        <dbReference type="EMBL" id="MED6210392.1"/>
    </source>
</evidence>
<evidence type="ECO:0000313" key="3">
    <source>
        <dbReference type="Proteomes" id="UP001341840"/>
    </source>
</evidence>
<accession>A0ABU6YJ08</accession>
<organism evidence="2 3">
    <name type="scientific">Stylosanthes scabra</name>
    <dbReference type="NCBI Taxonomy" id="79078"/>
    <lineage>
        <taxon>Eukaryota</taxon>
        <taxon>Viridiplantae</taxon>
        <taxon>Streptophyta</taxon>
        <taxon>Embryophyta</taxon>
        <taxon>Tracheophyta</taxon>
        <taxon>Spermatophyta</taxon>
        <taxon>Magnoliopsida</taxon>
        <taxon>eudicotyledons</taxon>
        <taxon>Gunneridae</taxon>
        <taxon>Pentapetalae</taxon>
        <taxon>rosids</taxon>
        <taxon>fabids</taxon>
        <taxon>Fabales</taxon>
        <taxon>Fabaceae</taxon>
        <taxon>Papilionoideae</taxon>
        <taxon>50 kb inversion clade</taxon>
        <taxon>dalbergioids sensu lato</taxon>
        <taxon>Dalbergieae</taxon>
        <taxon>Pterocarpus clade</taxon>
        <taxon>Stylosanthes</taxon>
    </lineage>
</organism>